<feature type="signal peptide" evidence="1">
    <location>
        <begin position="1"/>
        <end position="21"/>
    </location>
</feature>
<organism evidence="2 3">
    <name type="scientific">Zancudomyces culisetae</name>
    <name type="common">Gut fungus</name>
    <name type="synonym">Smittium culisetae</name>
    <dbReference type="NCBI Taxonomy" id="1213189"/>
    <lineage>
        <taxon>Eukaryota</taxon>
        <taxon>Fungi</taxon>
        <taxon>Fungi incertae sedis</taxon>
        <taxon>Zoopagomycota</taxon>
        <taxon>Kickxellomycotina</taxon>
        <taxon>Harpellomycetes</taxon>
        <taxon>Harpellales</taxon>
        <taxon>Legeriomycetaceae</taxon>
        <taxon>Zancudomyces</taxon>
    </lineage>
</organism>
<comment type="caution">
    <text evidence="2">The sequence shown here is derived from an EMBL/GenBank/DDBJ whole genome shotgun (WGS) entry which is preliminary data.</text>
</comment>
<sequence>MMIKSITLGLLFLVALTMCSANGKISCDGENNVKFIIGDFSLSGKCPSDSKCGIKDNKQGCILNDKIIAGCKDRKDHIECYVSGGFSRIRNLSYETISTLMVAGCILIMATGIF</sequence>
<evidence type="ECO:0000256" key="1">
    <source>
        <dbReference type="SAM" id="SignalP"/>
    </source>
</evidence>
<dbReference type="AlphaFoldDB" id="A0A1R1PXP8"/>
<name>A0A1R1PXP8_ZANCU</name>
<evidence type="ECO:0000313" key="2">
    <source>
        <dbReference type="EMBL" id="OMH85765.1"/>
    </source>
</evidence>
<dbReference type="EMBL" id="LSSK01000046">
    <property type="protein sequence ID" value="OMH85765.1"/>
    <property type="molecule type" value="Genomic_DNA"/>
</dbReference>
<proteinExistence type="predicted"/>
<keyword evidence="3" id="KW-1185">Reference proteome</keyword>
<accession>A0A1R1PXP8</accession>
<reference evidence="3" key="1">
    <citation type="submission" date="2017-01" db="EMBL/GenBank/DDBJ databases">
        <authorList>
            <person name="Wang Y."/>
            <person name="White M."/>
            <person name="Kvist S."/>
            <person name="Moncalvo J.-M."/>
        </authorList>
    </citation>
    <scope>NUCLEOTIDE SEQUENCE [LARGE SCALE GENOMIC DNA]</scope>
    <source>
        <strain evidence="3">COL-18-3</strain>
    </source>
</reference>
<feature type="chain" id="PRO_5012345044" evidence="1">
    <location>
        <begin position="22"/>
        <end position="114"/>
    </location>
</feature>
<evidence type="ECO:0000313" key="3">
    <source>
        <dbReference type="Proteomes" id="UP000188320"/>
    </source>
</evidence>
<dbReference type="Proteomes" id="UP000188320">
    <property type="component" value="Unassembled WGS sequence"/>
</dbReference>
<gene>
    <name evidence="2" type="ORF">AX774_g678</name>
</gene>
<protein>
    <submittedName>
        <fullName evidence="2">Uncharacterized protein</fullName>
    </submittedName>
</protein>
<keyword evidence="1" id="KW-0732">Signal</keyword>